<sequence>MIDLLKNKAQTKRYINTTGIEREEREELSDASGIQSFGHPRHGQDLEEASAAIRETLEEQAASRNNNGNNDQESGAGRKKIDIRQYKDPEGLTIEKMEIGLWLVKHRRHMINVWRVFLISVCVITWGRFFYSFGHYTVLGMRQDKETALGVINTSMVGHDYFTARSPQDLIYKPVEIISLGEGKYDFVVELKNINQRYWANFDYHFEAGNKISGSGSGFILPGETKYLLVLNKELMEAKGVVFRVSRLDWTRVDPHEFPDWEAYRDDHLDIDVNNIKFVTAQSTILTEKLNLNDLLFSVTNNTPFNYRQLNMNILLFNNGRILGVSKYVLNNFMSGDARNTSVTWPGLFPSVSNIVIVPDIDITSDDIYVKFEGSDPALRAAEL</sequence>
<feature type="transmembrane region" description="Helical" evidence="2">
    <location>
        <begin position="113"/>
        <end position="131"/>
    </location>
</feature>
<dbReference type="STRING" id="1797994.A2227_01590"/>
<organism evidence="3 4">
    <name type="scientific">Candidatus Falkowbacteria bacterium RIFOXYA2_FULL_47_19</name>
    <dbReference type="NCBI Taxonomy" id="1797994"/>
    <lineage>
        <taxon>Bacteria</taxon>
        <taxon>Candidatus Falkowiibacteriota</taxon>
    </lineage>
</organism>
<dbReference type="AlphaFoldDB" id="A0A1F5SM55"/>
<protein>
    <submittedName>
        <fullName evidence="3">Uncharacterized protein</fullName>
    </submittedName>
</protein>
<feature type="compositionally biased region" description="Polar residues" evidence="1">
    <location>
        <begin position="62"/>
        <end position="73"/>
    </location>
</feature>
<evidence type="ECO:0000256" key="2">
    <source>
        <dbReference type="SAM" id="Phobius"/>
    </source>
</evidence>
<accession>A0A1F5SM55</accession>
<keyword evidence="2" id="KW-1133">Transmembrane helix</keyword>
<keyword evidence="2" id="KW-0472">Membrane</keyword>
<evidence type="ECO:0000313" key="3">
    <source>
        <dbReference type="EMBL" id="OGF27523.1"/>
    </source>
</evidence>
<gene>
    <name evidence="3" type="ORF">A2227_01590</name>
</gene>
<dbReference type="EMBL" id="MFGB01000007">
    <property type="protein sequence ID" value="OGF27523.1"/>
    <property type="molecule type" value="Genomic_DNA"/>
</dbReference>
<reference evidence="3 4" key="1">
    <citation type="journal article" date="2016" name="Nat. Commun.">
        <title>Thousands of microbial genomes shed light on interconnected biogeochemical processes in an aquifer system.</title>
        <authorList>
            <person name="Anantharaman K."/>
            <person name="Brown C.T."/>
            <person name="Hug L.A."/>
            <person name="Sharon I."/>
            <person name="Castelle C.J."/>
            <person name="Probst A.J."/>
            <person name="Thomas B.C."/>
            <person name="Singh A."/>
            <person name="Wilkins M.J."/>
            <person name="Karaoz U."/>
            <person name="Brodie E.L."/>
            <person name="Williams K.H."/>
            <person name="Hubbard S.S."/>
            <person name="Banfield J.F."/>
        </authorList>
    </citation>
    <scope>NUCLEOTIDE SEQUENCE [LARGE SCALE GENOMIC DNA]</scope>
</reference>
<feature type="region of interest" description="Disordered" evidence="1">
    <location>
        <begin position="16"/>
        <end position="82"/>
    </location>
</feature>
<comment type="caution">
    <text evidence="3">The sequence shown here is derived from an EMBL/GenBank/DDBJ whole genome shotgun (WGS) entry which is preliminary data.</text>
</comment>
<evidence type="ECO:0000313" key="4">
    <source>
        <dbReference type="Proteomes" id="UP000178367"/>
    </source>
</evidence>
<evidence type="ECO:0000256" key="1">
    <source>
        <dbReference type="SAM" id="MobiDB-lite"/>
    </source>
</evidence>
<keyword evidence="2" id="KW-0812">Transmembrane</keyword>
<proteinExistence type="predicted"/>
<name>A0A1F5SM55_9BACT</name>
<dbReference type="Proteomes" id="UP000178367">
    <property type="component" value="Unassembled WGS sequence"/>
</dbReference>